<dbReference type="RefSeq" id="WP_011464212.1">
    <property type="nucleotide sequence ID" value="NC_007908.1"/>
</dbReference>
<organism evidence="2 3">
    <name type="scientific">Albidiferax ferrireducens (strain ATCC BAA-621 / DSM 15236 / T118)</name>
    <name type="common">Rhodoferax ferrireducens</name>
    <dbReference type="NCBI Taxonomy" id="338969"/>
    <lineage>
        <taxon>Bacteria</taxon>
        <taxon>Pseudomonadati</taxon>
        <taxon>Pseudomonadota</taxon>
        <taxon>Betaproteobacteria</taxon>
        <taxon>Burkholderiales</taxon>
        <taxon>Comamonadaceae</taxon>
        <taxon>Rhodoferax</taxon>
    </lineage>
</organism>
<feature type="region of interest" description="Disordered" evidence="1">
    <location>
        <begin position="166"/>
        <end position="188"/>
    </location>
</feature>
<dbReference type="AlphaFoldDB" id="Q21X59"/>
<gene>
    <name evidence="2" type="ordered locus">Rfer_1918</name>
</gene>
<dbReference type="KEGG" id="rfr:Rfer_1918"/>
<proteinExistence type="predicted"/>
<evidence type="ECO:0000256" key="1">
    <source>
        <dbReference type="SAM" id="MobiDB-lite"/>
    </source>
</evidence>
<keyword evidence="3" id="KW-1185">Reference proteome</keyword>
<reference evidence="3" key="1">
    <citation type="submission" date="2006-02" db="EMBL/GenBank/DDBJ databases">
        <title>Complete sequence of chromosome of Rhodoferax ferrireducens DSM 15236.</title>
        <authorList>
            <person name="Copeland A."/>
            <person name="Lucas S."/>
            <person name="Lapidus A."/>
            <person name="Barry K."/>
            <person name="Detter J.C."/>
            <person name="Glavina del Rio T."/>
            <person name="Hammon N."/>
            <person name="Israni S."/>
            <person name="Pitluck S."/>
            <person name="Brettin T."/>
            <person name="Bruce D."/>
            <person name="Han C."/>
            <person name="Tapia R."/>
            <person name="Gilna P."/>
            <person name="Kiss H."/>
            <person name="Schmutz J."/>
            <person name="Larimer F."/>
            <person name="Land M."/>
            <person name="Kyrpides N."/>
            <person name="Ivanova N."/>
            <person name="Richardson P."/>
        </authorList>
    </citation>
    <scope>NUCLEOTIDE SEQUENCE [LARGE SCALE GENOMIC DNA]</scope>
    <source>
        <strain evidence="3">ATCC BAA-621 / DSM 15236 / T118</strain>
    </source>
</reference>
<dbReference type="eggNOG" id="ENOG5032ZN4">
    <property type="taxonomic scope" value="Bacteria"/>
</dbReference>
<evidence type="ECO:0000313" key="3">
    <source>
        <dbReference type="Proteomes" id="UP000008332"/>
    </source>
</evidence>
<protein>
    <submittedName>
        <fullName evidence="2">Uncharacterized protein</fullName>
    </submittedName>
</protein>
<accession>Q21X59</accession>
<dbReference type="OrthoDB" id="9795237at2"/>
<sequence length="188" mass="20665">MVIHQVQVSYVVAQDRLLVRLNTRADQELRLWLTRRMVKNLFLHMLQASGASPSPLRPLASQDGGADRALAKFKRLEALQQADFQTPFKVQASALPIGQEPLLATTIHITPLDAGNLRVGFEEKLEGSQGSRCFEVTLGPPLLHGFMHLLELALKEADWGLLLSPNPDAPASSPPDAFASAEPPRYLN</sequence>
<dbReference type="EMBL" id="CP000267">
    <property type="protein sequence ID" value="ABD69644.1"/>
    <property type="molecule type" value="Genomic_DNA"/>
</dbReference>
<dbReference type="HOGENOM" id="CLU_119521_0_0_4"/>
<dbReference type="Proteomes" id="UP000008332">
    <property type="component" value="Chromosome"/>
</dbReference>
<evidence type="ECO:0000313" key="2">
    <source>
        <dbReference type="EMBL" id="ABD69644.1"/>
    </source>
</evidence>
<name>Q21X59_ALBFT</name>